<dbReference type="InterPro" id="IPR004089">
    <property type="entry name" value="MCPsignal_dom"/>
</dbReference>
<evidence type="ECO:0000256" key="4">
    <source>
        <dbReference type="ARBA" id="ARBA00029447"/>
    </source>
</evidence>
<evidence type="ECO:0000256" key="2">
    <source>
        <dbReference type="ARBA" id="ARBA00022519"/>
    </source>
</evidence>
<comment type="similarity">
    <text evidence="4">Belongs to the methyl-accepting chemotaxis (MCP) protein family.</text>
</comment>
<dbReference type="Pfam" id="PF00015">
    <property type="entry name" value="MCPsignal"/>
    <property type="match status" value="1"/>
</dbReference>
<protein>
    <submittedName>
        <fullName evidence="11">Methyl-accepting chemotaxis protein 2</fullName>
    </submittedName>
</protein>
<evidence type="ECO:0000313" key="11">
    <source>
        <dbReference type="EMBL" id="CEG06835.1"/>
    </source>
</evidence>
<evidence type="ECO:0000259" key="9">
    <source>
        <dbReference type="PROSITE" id="PS50192"/>
    </source>
</evidence>
<evidence type="ECO:0000259" key="8">
    <source>
        <dbReference type="PROSITE" id="PS50111"/>
    </source>
</evidence>
<feature type="coiled-coil region" evidence="6">
    <location>
        <begin position="89"/>
        <end position="145"/>
    </location>
</feature>
<dbReference type="GO" id="GO:0007165">
    <property type="term" value="P:signal transduction"/>
    <property type="evidence" value="ECO:0007669"/>
    <property type="project" value="UniProtKB-KW"/>
</dbReference>
<dbReference type="Pfam" id="PF00672">
    <property type="entry name" value="HAMP"/>
    <property type="match status" value="1"/>
</dbReference>
<dbReference type="GO" id="GO:0006935">
    <property type="term" value="P:chemotaxis"/>
    <property type="evidence" value="ECO:0007669"/>
    <property type="project" value="InterPro"/>
</dbReference>
<dbReference type="STRING" id="1035.BN961_00205"/>
<proteinExistence type="inferred from homology"/>
<evidence type="ECO:0000256" key="5">
    <source>
        <dbReference type="PROSITE-ProRule" id="PRU00284"/>
    </source>
</evidence>
<sequence>MGLQMSLLSNTKILIKILAVVVLMAGIAAGLSWLGIHSMGSMNDDAVQMSAAAKRAVKAARANLDIVAMSRAEFDIAMDSRPENVADAKKQIETELKAFNARMADIEQTHDAKAKAMILPAKDAVETYEKDVRNTLQIAEQLKNVQVNAETEGLRQAAFKSKEAAGKARAQIKAIADRLEETVQEEARASTEEYQSISNTMIVIAAIGVVIGMVAGTLLGIFGITKPIRMLASVMTRLAGNDMSVDIPGTARKDEIGDMAGAVQVFKNNMIEAERLRAERTESEARAVKQRKADMYKLADGFEAAVGEIIKTVASASTELEAAADSLTKTAAITQQLSTSVASASEEASASVQSVASATEEMASSVQEIGRQVEASSKIAGDAVMQADMTDKRIMTLSNAATKIGDVVELITTIAEQTNLLALNATIEAARAGEAGRGFAVVATEVKALAEQTAKATQEIAGQIGEIQTSTSDSVTAIKEISTTISEISVITTTIAAAVEEQGVATQEIARNVQQAATGTSEVANNIGEVNRGATETGSASSQVLASAQSLSNESNRLKLEVEHFLASVRAA</sequence>
<feature type="domain" description="HAMP" evidence="10">
    <location>
        <begin position="222"/>
        <end position="275"/>
    </location>
</feature>
<organism evidence="11 12">
    <name type="scientific">Afipia felis</name>
    <name type="common">Cat scratch disease bacillus</name>
    <dbReference type="NCBI Taxonomy" id="1035"/>
    <lineage>
        <taxon>Bacteria</taxon>
        <taxon>Pseudomonadati</taxon>
        <taxon>Pseudomonadota</taxon>
        <taxon>Alphaproteobacteria</taxon>
        <taxon>Hyphomicrobiales</taxon>
        <taxon>Nitrobacteraceae</taxon>
        <taxon>Afipia</taxon>
    </lineage>
</organism>
<accession>A0A090MGP7</accession>
<comment type="subcellular location">
    <subcellularLocation>
        <location evidence="1">Cell inner membrane</location>
        <topology evidence="1">Multi-pass membrane protein</topology>
    </subcellularLocation>
</comment>
<dbReference type="AlphaFoldDB" id="A0A090MGP7"/>
<dbReference type="Gene3D" id="1.10.287.950">
    <property type="entry name" value="Methyl-accepting chemotaxis protein"/>
    <property type="match status" value="1"/>
</dbReference>
<dbReference type="CDD" id="cd06225">
    <property type="entry name" value="HAMP"/>
    <property type="match status" value="1"/>
</dbReference>
<comment type="caution">
    <text evidence="11">The sequence shown here is derived from an EMBL/GenBank/DDBJ whole genome shotgun (WGS) entry which is preliminary data.</text>
</comment>
<name>A0A090MGP7_AFIFE</name>
<keyword evidence="7" id="KW-0472">Membrane</keyword>
<dbReference type="GO" id="GO:0004888">
    <property type="term" value="F:transmembrane signaling receptor activity"/>
    <property type="evidence" value="ECO:0007669"/>
    <property type="project" value="InterPro"/>
</dbReference>
<keyword evidence="7" id="KW-1133">Transmembrane helix</keyword>
<keyword evidence="7" id="KW-0812">Transmembrane</keyword>
<keyword evidence="6" id="KW-0175">Coiled coil</keyword>
<dbReference type="InterPro" id="IPR000727">
    <property type="entry name" value="T_SNARE_dom"/>
</dbReference>
<evidence type="ECO:0000256" key="7">
    <source>
        <dbReference type="SAM" id="Phobius"/>
    </source>
</evidence>
<dbReference type="SMART" id="SM00304">
    <property type="entry name" value="HAMP"/>
    <property type="match status" value="1"/>
</dbReference>
<dbReference type="GO" id="GO:0005886">
    <property type="term" value="C:plasma membrane"/>
    <property type="evidence" value="ECO:0007669"/>
    <property type="project" value="UniProtKB-SubCell"/>
</dbReference>
<evidence type="ECO:0000313" key="12">
    <source>
        <dbReference type="Proteomes" id="UP000035762"/>
    </source>
</evidence>
<gene>
    <name evidence="11" type="primary">mcp2_1</name>
    <name evidence="11" type="ORF">BN961_00205</name>
</gene>
<dbReference type="PANTHER" id="PTHR32089:SF112">
    <property type="entry name" value="LYSOZYME-LIKE PROTEIN-RELATED"/>
    <property type="match status" value="1"/>
</dbReference>
<dbReference type="Proteomes" id="UP000035762">
    <property type="component" value="Unassembled WGS sequence"/>
</dbReference>
<reference evidence="11 12" key="1">
    <citation type="journal article" date="2014" name="Genome Announc.">
        <title>Genome Sequence of Afipia felis Strain 76713, Isolated in Hospital Water Using an Amoeba Co-Culture Procedure.</title>
        <authorList>
            <person name="Benamar S."/>
            <person name="La Scola B."/>
            <person name="Croce O."/>
        </authorList>
    </citation>
    <scope>NUCLEOTIDE SEQUENCE [LARGE SCALE GENOMIC DNA]</scope>
    <source>
        <strain evidence="11 12">76713</strain>
    </source>
</reference>
<keyword evidence="2" id="KW-1003">Cell membrane</keyword>
<dbReference type="Gene3D" id="6.10.340.10">
    <property type="match status" value="1"/>
</dbReference>
<keyword evidence="3 5" id="KW-0807">Transducer</keyword>
<keyword evidence="12" id="KW-1185">Reference proteome</keyword>
<feature type="transmembrane region" description="Helical" evidence="7">
    <location>
        <begin position="202"/>
        <end position="224"/>
    </location>
</feature>
<dbReference type="SMART" id="SM00283">
    <property type="entry name" value="MA"/>
    <property type="match status" value="1"/>
</dbReference>
<dbReference type="PROSITE" id="PS50111">
    <property type="entry name" value="CHEMOTAXIS_TRANSDUC_2"/>
    <property type="match status" value="1"/>
</dbReference>
<dbReference type="PROSITE" id="PS50885">
    <property type="entry name" value="HAMP"/>
    <property type="match status" value="1"/>
</dbReference>
<dbReference type="SUPFAM" id="SSF58104">
    <property type="entry name" value="Methyl-accepting chemotaxis protein (MCP) signaling domain"/>
    <property type="match status" value="1"/>
</dbReference>
<dbReference type="InterPro" id="IPR004090">
    <property type="entry name" value="Chemotax_Me-accpt_rcpt"/>
</dbReference>
<feature type="domain" description="Methyl-accepting transducer" evidence="8">
    <location>
        <begin position="316"/>
        <end position="552"/>
    </location>
</feature>
<dbReference type="PROSITE" id="PS50192">
    <property type="entry name" value="T_SNARE"/>
    <property type="match status" value="1"/>
</dbReference>
<evidence type="ECO:0000256" key="6">
    <source>
        <dbReference type="SAM" id="Coils"/>
    </source>
</evidence>
<evidence type="ECO:0000256" key="3">
    <source>
        <dbReference type="ARBA" id="ARBA00023224"/>
    </source>
</evidence>
<dbReference type="EMBL" id="CCAZ020000001">
    <property type="protein sequence ID" value="CEG06835.1"/>
    <property type="molecule type" value="Genomic_DNA"/>
</dbReference>
<evidence type="ECO:0000259" key="10">
    <source>
        <dbReference type="PROSITE" id="PS50885"/>
    </source>
</evidence>
<evidence type="ECO:0000256" key="1">
    <source>
        <dbReference type="ARBA" id="ARBA00004429"/>
    </source>
</evidence>
<dbReference type="PANTHER" id="PTHR32089">
    <property type="entry name" value="METHYL-ACCEPTING CHEMOTAXIS PROTEIN MCPB"/>
    <property type="match status" value="1"/>
</dbReference>
<feature type="transmembrane region" description="Helical" evidence="7">
    <location>
        <begin position="13"/>
        <end position="34"/>
    </location>
</feature>
<keyword evidence="2" id="KW-0997">Cell inner membrane</keyword>
<dbReference type="PRINTS" id="PR00260">
    <property type="entry name" value="CHEMTRNSDUCR"/>
</dbReference>
<feature type="domain" description="T-SNARE coiled-coil homology" evidence="9">
    <location>
        <begin position="468"/>
        <end position="530"/>
    </location>
</feature>
<dbReference type="InterPro" id="IPR003660">
    <property type="entry name" value="HAMP_dom"/>
</dbReference>